<feature type="signal peptide" evidence="1">
    <location>
        <begin position="1"/>
        <end position="22"/>
    </location>
</feature>
<dbReference type="VEuPathDB" id="FungiDB:FOXG_20666"/>
<feature type="chain" id="PRO_5005325005" description="Secreted protein" evidence="1">
    <location>
        <begin position="23"/>
        <end position="127"/>
    </location>
</feature>
<evidence type="ECO:0000256" key="1">
    <source>
        <dbReference type="SAM" id="SignalP"/>
    </source>
</evidence>
<sequence length="127" mass="13952">MCSFKTALMRLLISRSFLRVFALGLNKGGMGSSGGLMLSLGRRIGMLARLMSAMSYQDLRSLTMGATSRNFQERSSTCPATLPNGSAPELISPSHLHSSDRLFSILSEQPWRLQQKTTNHSLVSGRF</sequence>
<accession>A0A0J9VNQ4</accession>
<name>A0A0J9VNQ4_FUSO4</name>
<dbReference type="Proteomes" id="UP000009097">
    <property type="component" value="Unassembled WGS sequence"/>
</dbReference>
<gene>
    <name evidence="2" type="ORF">FOXG_20666</name>
</gene>
<keyword evidence="1" id="KW-0732">Signal</keyword>
<evidence type="ECO:0000313" key="2">
    <source>
        <dbReference type="EMBL" id="KNB12491.1"/>
    </source>
</evidence>
<protein>
    <recommendedName>
        <fullName evidence="4">Secreted protein</fullName>
    </recommendedName>
</protein>
<dbReference type="AlphaFoldDB" id="A0A0J9VNQ4"/>
<proteinExistence type="predicted"/>
<dbReference type="EMBL" id="DS231711">
    <property type="protein sequence ID" value="KNB12491.1"/>
    <property type="molecule type" value="Genomic_DNA"/>
</dbReference>
<reference evidence="2" key="1">
    <citation type="submission" date="2007-04" db="EMBL/GenBank/DDBJ databases">
        <authorList>
            <consortium name="The Broad Institute Genome Sequencing Platform"/>
            <person name="Birren B."/>
            <person name="Lander E."/>
            <person name="Galagan J."/>
            <person name="Nusbaum C."/>
            <person name="Devon K."/>
            <person name="Ma L.-J."/>
            <person name="Jaffe D."/>
            <person name="Butler J."/>
            <person name="Alvarez P."/>
            <person name="Gnerre S."/>
            <person name="Grabherr M."/>
            <person name="Kleber M."/>
            <person name="Mauceli E."/>
            <person name="Brockman W."/>
            <person name="MacCallum I.A."/>
            <person name="Young S."/>
            <person name="LaButti K."/>
            <person name="DeCaprio D."/>
            <person name="Crawford M."/>
            <person name="Koehrsen M."/>
            <person name="Engels R."/>
            <person name="Montgomery P."/>
            <person name="Pearson M."/>
            <person name="Howarth C."/>
            <person name="Larson L."/>
            <person name="White J."/>
            <person name="O'Leary S."/>
            <person name="Kodira C."/>
            <person name="Zeng Q."/>
            <person name="Yandava C."/>
            <person name="Alvarado L."/>
            <person name="Kistler C."/>
            <person name="Shim W.-B."/>
            <person name="Kang S."/>
            <person name="Woloshuk C."/>
        </authorList>
    </citation>
    <scope>NUCLEOTIDE SEQUENCE</scope>
    <source>
        <strain evidence="2">4287</strain>
    </source>
</reference>
<reference evidence="2" key="2">
    <citation type="journal article" date="2010" name="Nature">
        <title>Comparative genomics reveals mobile pathogenicity chromosomes in Fusarium.</title>
        <authorList>
            <person name="Ma L.J."/>
            <person name="van der Does H.C."/>
            <person name="Borkovich K.A."/>
            <person name="Coleman J.J."/>
            <person name="Daboussi M.J."/>
            <person name="Di Pietro A."/>
            <person name="Dufresne M."/>
            <person name="Freitag M."/>
            <person name="Grabherr M."/>
            <person name="Henrissat B."/>
            <person name="Houterman P.M."/>
            <person name="Kang S."/>
            <person name="Shim W.B."/>
            <person name="Woloshuk C."/>
            <person name="Xie X."/>
            <person name="Xu J.R."/>
            <person name="Antoniw J."/>
            <person name="Baker S.E."/>
            <person name="Bluhm B.H."/>
            <person name="Breakspear A."/>
            <person name="Brown D.W."/>
            <person name="Butchko R.A."/>
            <person name="Chapman S."/>
            <person name="Coulson R."/>
            <person name="Coutinho P.M."/>
            <person name="Danchin E.G."/>
            <person name="Diener A."/>
            <person name="Gale L.R."/>
            <person name="Gardiner D.M."/>
            <person name="Goff S."/>
            <person name="Hammond-Kosack K.E."/>
            <person name="Hilburn K."/>
            <person name="Hua-Van A."/>
            <person name="Jonkers W."/>
            <person name="Kazan K."/>
            <person name="Kodira C.D."/>
            <person name="Koehrsen M."/>
            <person name="Kumar L."/>
            <person name="Lee Y.H."/>
            <person name="Li L."/>
            <person name="Manners J.M."/>
            <person name="Miranda-Saavedra D."/>
            <person name="Mukherjee M."/>
            <person name="Park G."/>
            <person name="Park J."/>
            <person name="Park S.Y."/>
            <person name="Proctor R.H."/>
            <person name="Regev A."/>
            <person name="Ruiz-Roldan M.C."/>
            <person name="Sain D."/>
            <person name="Sakthikumar S."/>
            <person name="Sykes S."/>
            <person name="Schwartz D.C."/>
            <person name="Turgeon B.G."/>
            <person name="Wapinski I."/>
            <person name="Yoder O."/>
            <person name="Young S."/>
            <person name="Zeng Q."/>
            <person name="Zhou S."/>
            <person name="Galagan J."/>
            <person name="Cuomo C.A."/>
            <person name="Kistler H.C."/>
            <person name="Rep M."/>
        </authorList>
    </citation>
    <scope>NUCLEOTIDE SEQUENCE [LARGE SCALE GENOMIC DNA]</scope>
    <source>
        <strain evidence="2">4287</strain>
    </source>
</reference>
<dbReference type="RefSeq" id="XP_018250536.1">
    <property type="nucleotide sequence ID" value="XM_018400962.1"/>
</dbReference>
<evidence type="ECO:0000313" key="3">
    <source>
        <dbReference type="Proteomes" id="UP000009097"/>
    </source>
</evidence>
<dbReference type="KEGG" id="fox:FOXG_20666"/>
<evidence type="ECO:0008006" key="4">
    <source>
        <dbReference type="Google" id="ProtNLM"/>
    </source>
</evidence>
<organism evidence="2 3">
    <name type="scientific">Fusarium oxysporum f. sp. lycopersici (strain 4287 / CBS 123668 / FGSC 9935 / NRRL 34936)</name>
    <name type="common">Fusarium vascular wilt of tomato</name>
    <dbReference type="NCBI Taxonomy" id="426428"/>
    <lineage>
        <taxon>Eukaryota</taxon>
        <taxon>Fungi</taxon>
        <taxon>Dikarya</taxon>
        <taxon>Ascomycota</taxon>
        <taxon>Pezizomycotina</taxon>
        <taxon>Sordariomycetes</taxon>
        <taxon>Hypocreomycetidae</taxon>
        <taxon>Hypocreales</taxon>
        <taxon>Nectriaceae</taxon>
        <taxon>Fusarium</taxon>
        <taxon>Fusarium oxysporum species complex</taxon>
    </lineage>
</organism>
<dbReference type="GeneID" id="28961372"/>